<dbReference type="AlphaFoldDB" id="A0A5E5RBN2"/>
<feature type="signal peptide" evidence="1">
    <location>
        <begin position="1"/>
        <end position="21"/>
    </location>
</feature>
<protein>
    <recommendedName>
        <fullName evidence="3">Lipoprotein</fullName>
    </recommendedName>
</protein>
<feature type="chain" id="PRO_5022691338" description="Lipoprotein" evidence="1">
    <location>
        <begin position="22"/>
        <end position="65"/>
    </location>
</feature>
<proteinExistence type="predicted"/>
<evidence type="ECO:0000256" key="1">
    <source>
        <dbReference type="SAM" id="SignalP"/>
    </source>
</evidence>
<organism evidence="2">
    <name type="scientific">Pseudomonas aeruginosa</name>
    <dbReference type="NCBI Taxonomy" id="287"/>
    <lineage>
        <taxon>Bacteria</taxon>
        <taxon>Pseudomonadati</taxon>
        <taxon>Pseudomonadota</taxon>
        <taxon>Gammaproteobacteria</taxon>
        <taxon>Pseudomonadales</taxon>
        <taxon>Pseudomonadaceae</taxon>
        <taxon>Pseudomonas</taxon>
    </lineage>
</organism>
<gene>
    <name evidence="2" type="ORF">TUEID40_06525</name>
</gene>
<name>A0A5E5RBN2_PSEAI</name>
<keyword evidence="1" id="KW-0732">Signal</keyword>
<geneLocation type="plasmid" evidence="2">
    <name>1</name>
</geneLocation>
<dbReference type="EMBL" id="LR700249">
    <property type="protein sequence ID" value="VVH85302.1"/>
    <property type="molecule type" value="Genomic_DNA"/>
</dbReference>
<dbReference type="PROSITE" id="PS51257">
    <property type="entry name" value="PROKAR_LIPOPROTEIN"/>
    <property type="match status" value="1"/>
</dbReference>
<accession>A0A5E5RBN2</accession>
<reference evidence="2" key="1">
    <citation type="submission" date="2019-09" db="EMBL/GenBank/DDBJ databases">
        <authorList>
            <person name="Gross C."/>
            <person name="Bohn E."/>
        </authorList>
    </citation>
    <scope>NUCLEOTIDE SEQUENCE</scope>
    <source>
        <strain evidence="2">ID40</strain>
        <plasmid evidence="2">1</plasmid>
    </source>
</reference>
<evidence type="ECO:0008006" key="3">
    <source>
        <dbReference type="Google" id="ProtNLM"/>
    </source>
</evidence>
<sequence>MKTTTILATAALLALAGCSSTKIEGTGEFFQLQQRNVISRDLTRPVGVDNEPVTYRYSAFPQALK</sequence>
<evidence type="ECO:0000313" key="2">
    <source>
        <dbReference type="EMBL" id="VVH85302.1"/>
    </source>
</evidence>
<keyword evidence="2" id="KW-0614">Plasmid</keyword>